<evidence type="ECO:0000256" key="3">
    <source>
        <dbReference type="ARBA" id="ARBA00007742"/>
    </source>
</evidence>
<evidence type="ECO:0000256" key="5">
    <source>
        <dbReference type="ARBA" id="ARBA00022516"/>
    </source>
</evidence>
<keyword evidence="7" id="KW-0256">Endoplasmic reticulum</keyword>
<dbReference type="Pfam" id="PF02544">
    <property type="entry name" value="Steroid_dh"/>
    <property type="match status" value="1"/>
</dbReference>
<dbReference type="PROSITE" id="PS50244">
    <property type="entry name" value="S5A_REDUCTASE"/>
    <property type="match status" value="1"/>
</dbReference>
<protein>
    <recommendedName>
        <fullName evidence="4">very-long-chain enoyl-CoA reductase</fullName>
        <ecNumber evidence="4">1.3.1.93</ecNumber>
    </recommendedName>
</protein>
<dbReference type="Gene3D" id="1.20.120.1630">
    <property type="match status" value="1"/>
</dbReference>
<dbReference type="OrthoDB" id="540503at2759"/>
<feature type="domain" description="3-oxo-5-alpha-steroid 4-dehydrogenase C-terminal" evidence="17">
    <location>
        <begin position="158"/>
        <end position="307"/>
    </location>
</feature>
<reference evidence="18 19" key="1">
    <citation type="submission" date="2016-03" db="EMBL/GenBank/DDBJ databases">
        <authorList>
            <person name="Ploux O."/>
        </authorList>
    </citation>
    <scope>NUCLEOTIDE SEQUENCE [LARGE SCALE GENOMIC DNA]</scope>
    <source>
        <strain evidence="18 19">UAMH 11012</strain>
    </source>
</reference>
<dbReference type="FunFam" id="1.20.120.1630:FF:000010">
    <property type="entry name" value="Steroid alpha reductase family protein"/>
    <property type="match status" value="1"/>
</dbReference>
<keyword evidence="19" id="KW-1185">Reference proteome</keyword>
<name>A0A1L7XSA9_9HELO</name>
<evidence type="ECO:0000256" key="11">
    <source>
        <dbReference type="ARBA" id="ARBA00023002"/>
    </source>
</evidence>
<keyword evidence="13" id="KW-0472">Membrane</keyword>
<evidence type="ECO:0000256" key="2">
    <source>
        <dbReference type="ARBA" id="ARBA00005194"/>
    </source>
</evidence>
<comment type="similarity">
    <text evidence="3">Belongs to the steroid 5-alpha reductase family.</text>
</comment>
<evidence type="ECO:0000256" key="1">
    <source>
        <dbReference type="ARBA" id="ARBA00004477"/>
    </source>
</evidence>
<sequence length="318" mass="35851">MAAPSTLKITNRSAKKPIKKLPTSIEVTDETTVQDVKNELARQAGGIDPERLGLFDPEKKKILKDRRAFVSELRDVMGGKEILVKDLGLQISWKTVFIIEYLGPILIHLITPLLLRPYIYSSAPPLSTSQYLSMAMIVLHFVKREYETMYVHRFSLSTMPAFNIFKNSAHYWVLSGFNIAYWVYAPNSYTALESPTINYINAIGLVLYVFGEVSNLITHKTLSNLRSPGGTERGIPQGYGFGLVTCPNYLFELIAWTGVTLVSKSFSTVIFDVIAWAQMHAWAIKKEKALRSEFPDKYKKKKYVLLPSPGAVVKYLTG</sequence>
<evidence type="ECO:0000256" key="7">
    <source>
        <dbReference type="ARBA" id="ARBA00022824"/>
    </source>
</evidence>
<dbReference type="Proteomes" id="UP000184330">
    <property type="component" value="Unassembled WGS sequence"/>
</dbReference>
<evidence type="ECO:0000256" key="13">
    <source>
        <dbReference type="ARBA" id="ARBA00023136"/>
    </source>
</evidence>
<accession>A0A1L7XSA9</accession>
<keyword evidence="9" id="KW-0521">NADP</keyword>
<dbReference type="InterPro" id="IPR039357">
    <property type="entry name" value="SRD5A/TECR"/>
</dbReference>
<evidence type="ECO:0000256" key="16">
    <source>
        <dbReference type="ARBA" id="ARBA00058640"/>
    </source>
</evidence>
<dbReference type="GO" id="GO:0102758">
    <property type="term" value="F:very-long-chain enoyl-CoA reductase activity"/>
    <property type="evidence" value="ECO:0007669"/>
    <property type="project" value="UniProtKB-EC"/>
</dbReference>
<dbReference type="STRING" id="576137.A0A1L7XSA9"/>
<evidence type="ECO:0000256" key="8">
    <source>
        <dbReference type="ARBA" id="ARBA00022832"/>
    </source>
</evidence>
<keyword evidence="12" id="KW-0443">Lipid metabolism</keyword>
<evidence type="ECO:0000256" key="10">
    <source>
        <dbReference type="ARBA" id="ARBA00022989"/>
    </source>
</evidence>
<dbReference type="PANTHER" id="PTHR10556:SF28">
    <property type="entry name" value="VERY-LONG-CHAIN ENOYL-COA REDUCTASE"/>
    <property type="match status" value="1"/>
</dbReference>
<comment type="function">
    <text evidence="16">Catalyzes the last of the four reactions of the long-chain fatty acids elongation cycle. This endoplasmic reticulum-bound enzymatic process, allows the addition of 2 carbons to the chain of long- and very long-chain fatty acids/VLCFAs per cycle. This enzyme reduces the trans-2,3-enoyl-CoA fatty acid intermediate to an acyl-CoA that can be further elongated by entering a new cycle of elongation. Thereby, it participates in the production of VLCFAs of different chain lengths that are involved in multiple biological processes as precursors of membrane lipids and lipid mediators.</text>
</comment>
<gene>
    <name evidence="18" type="ORF">PAC_17832</name>
</gene>
<proteinExistence type="inferred from homology"/>
<dbReference type="GO" id="GO:0042761">
    <property type="term" value="P:very long-chain fatty acid biosynthetic process"/>
    <property type="evidence" value="ECO:0007669"/>
    <property type="project" value="TreeGrafter"/>
</dbReference>
<evidence type="ECO:0000256" key="12">
    <source>
        <dbReference type="ARBA" id="ARBA00023098"/>
    </source>
</evidence>
<evidence type="ECO:0000256" key="9">
    <source>
        <dbReference type="ARBA" id="ARBA00022857"/>
    </source>
</evidence>
<dbReference type="EMBL" id="FJOG01000049">
    <property type="protein sequence ID" value="CZR67933.1"/>
    <property type="molecule type" value="Genomic_DNA"/>
</dbReference>
<dbReference type="InterPro" id="IPR001104">
    <property type="entry name" value="3-oxo-5_a-steroid_4-DH_C"/>
</dbReference>
<keyword evidence="5" id="KW-0444">Lipid biosynthesis</keyword>
<evidence type="ECO:0000313" key="18">
    <source>
        <dbReference type="EMBL" id="CZR67933.1"/>
    </source>
</evidence>
<evidence type="ECO:0000256" key="6">
    <source>
        <dbReference type="ARBA" id="ARBA00022692"/>
    </source>
</evidence>
<dbReference type="GO" id="GO:0005789">
    <property type="term" value="C:endoplasmic reticulum membrane"/>
    <property type="evidence" value="ECO:0007669"/>
    <property type="project" value="UniProtKB-SubCell"/>
</dbReference>
<organism evidence="18 19">
    <name type="scientific">Phialocephala subalpina</name>
    <dbReference type="NCBI Taxonomy" id="576137"/>
    <lineage>
        <taxon>Eukaryota</taxon>
        <taxon>Fungi</taxon>
        <taxon>Dikarya</taxon>
        <taxon>Ascomycota</taxon>
        <taxon>Pezizomycotina</taxon>
        <taxon>Leotiomycetes</taxon>
        <taxon>Helotiales</taxon>
        <taxon>Mollisiaceae</taxon>
        <taxon>Phialocephala</taxon>
        <taxon>Phialocephala fortinii species complex</taxon>
    </lineage>
</organism>
<keyword evidence="10" id="KW-1133">Transmembrane helix</keyword>
<evidence type="ECO:0000313" key="19">
    <source>
        <dbReference type="Proteomes" id="UP000184330"/>
    </source>
</evidence>
<comment type="pathway">
    <text evidence="2">Lipid metabolism; fatty acid biosynthesis.</text>
</comment>
<dbReference type="PANTHER" id="PTHR10556">
    <property type="entry name" value="3-OXO-5-ALPHA-STEROID 4-DEHYDROGENASE"/>
    <property type="match status" value="1"/>
</dbReference>
<evidence type="ECO:0000256" key="4">
    <source>
        <dbReference type="ARBA" id="ARBA00012530"/>
    </source>
</evidence>
<evidence type="ECO:0000256" key="15">
    <source>
        <dbReference type="ARBA" id="ARBA00051495"/>
    </source>
</evidence>
<dbReference type="AlphaFoldDB" id="A0A1L7XSA9"/>
<keyword evidence="11" id="KW-0560">Oxidoreductase</keyword>
<comment type="subcellular location">
    <subcellularLocation>
        <location evidence="1">Endoplasmic reticulum membrane</location>
        <topology evidence="1">Multi-pass membrane protein</topology>
    </subcellularLocation>
</comment>
<keyword evidence="8" id="KW-0276">Fatty acid metabolism</keyword>
<keyword evidence="14" id="KW-0275">Fatty acid biosynthesis</keyword>
<keyword evidence="6" id="KW-0812">Transmembrane</keyword>
<evidence type="ECO:0000256" key="14">
    <source>
        <dbReference type="ARBA" id="ARBA00023160"/>
    </source>
</evidence>
<dbReference type="EC" id="1.3.1.93" evidence="4"/>
<comment type="catalytic activity">
    <reaction evidence="15">
        <text>a very-long-chain 2,3-saturated fatty acyl-CoA + NADP(+) = a very-long-chain (2E)-enoyl-CoA + NADPH + H(+)</text>
        <dbReference type="Rhea" id="RHEA:14473"/>
        <dbReference type="ChEBI" id="CHEBI:15378"/>
        <dbReference type="ChEBI" id="CHEBI:57783"/>
        <dbReference type="ChEBI" id="CHEBI:58349"/>
        <dbReference type="ChEBI" id="CHEBI:83724"/>
        <dbReference type="ChEBI" id="CHEBI:83728"/>
        <dbReference type="EC" id="1.3.1.93"/>
    </reaction>
</comment>
<evidence type="ECO:0000259" key="17">
    <source>
        <dbReference type="Pfam" id="PF02544"/>
    </source>
</evidence>